<dbReference type="SMART" id="SM00479">
    <property type="entry name" value="EXOIII"/>
    <property type="match status" value="1"/>
</dbReference>
<dbReference type="InterPro" id="IPR036397">
    <property type="entry name" value="RNaseH_sf"/>
</dbReference>
<protein>
    <recommendedName>
        <fullName evidence="3">RNA exonuclease 4</fullName>
    </recommendedName>
</protein>
<dbReference type="OrthoDB" id="8191639at2759"/>
<evidence type="ECO:0000259" key="11">
    <source>
        <dbReference type="SMART" id="SM00479"/>
    </source>
</evidence>
<comment type="similarity">
    <text evidence="2">Belongs to the REXO4 family.</text>
</comment>
<dbReference type="InterPro" id="IPR047021">
    <property type="entry name" value="REXO1/3/4-like"/>
</dbReference>
<keyword evidence="5" id="KW-0540">Nuclease</keyword>
<name>R9AEM6_WALI9</name>
<comment type="subcellular location">
    <subcellularLocation>
        <location evidence="1">Nucleus</location>
    </subcellularLocation>
</comment>
<keyword evidence="4" id="KW-0698">rRNA processing</keyword>
<evidence type="ECO:0000256" key="8">
    <source>
        <dbReference type="ARBA" id="ARBA00023242"/>
    </source>
</evidence>
<dbReference type="GO" id="GO:0000027">
    <property type="term" value="P:ribosomal large subunit assembly"/>
    <property type="evidence" value="ECO:0007669"/>
    <property type="project" value="TreeGrafter"/>
</dbReference>
<gene>
    <name evidence="12" type="ORF">J056_000437</name>
</gene>
<evidence type="ECO:0000313" key="12">
    <source>
        <dbReference type="EMBL" id="EOR00627.1"/>
    </source>
</evidence>
<evidence type="ECO:0000256" key="2">
    <source>
        <dbReference type="ARBA" id="ARBA00010489"/>
    </source>
</evidence>
<dbReference type="Pfam" id="PF00929">
    <property type="entry name" value="RNase_T"/>
    <property type="match status" value="1"/>
</dbReference>
<keyword evidence="6" id="KW-0378">Hydrolase</keyword>
<evidence type="ECO:0000256" key="1">
    <source>
        <dbReference type="ARBA" id="ARBA00004123"/>
    </source>
</evidence>
<dbReference type="eggNOG" id="KOG2249">
    <property type="taxonomic scope" value="Eukaryota"/>
</dbReference>
<dbReference type="GO" id="GO:0006364">
    <property type="term" value="P:rRNA processing"/>
    <property type="evidence" value="ECO:0007669"/>
    <property type="project" value="UniProtKB-KW"/>
</dbReference>
<reference evidence="13" key="1">
    <citation type="journal article" date="2013" name="BMC Genomics">
        <title>Genome and transcriptome sequencing of the halophilic fungus Wallemia ichthyophaga: haloadaptations present and absent.</title>
        <authorList>
            <person name="Zajc J."/>
            <person name="Liu Y."/>
            <person name="Dai W."/>
            <person name="Yang Z."/>
            <person name="Hu J."/>
            <person name="Gostincar C."/>
            <person name="Gunde-Cimerman N."/>
        </authorList>
    </citation>
    <scope>NUCLEOTIDE SEQUENCE [LARGE SCALE GENOMIC DNA]</scope>
    <source>
        <strain evidence="13">EXF-994 / CBS 113033</strain>
    </source>
</reference>
<dbReference type="KEGG" id="wic:J056_000437"/>
<dbReference type="Proteomes" id="UP000014064">
    <property type="component" value="Unassembled WGS sequence"/>
</dbReference>
<dbReference type="GeneID" id="20373389"/>
<dbReference type="GO" id="GO:0008408">
    <property type="term" value="F:3'-5' exonuclease activity"/>
    <property type="evidence" value="ECO:0007669"/>
    <property type="project" value="InterPro"/>
</dbReference>
<evidence type="ECO:0000256" key="9">
    <source>
        <dbReference type="ARBA" id="ARBA00025599"/>
    </source>
</evidence>
<evidence type="ECO:0000256" key="7">
    <source>
        <dbReference type="ARBA" id="ARBA00022839"/>
    </source>
</evidence>
<sequence>MSQASSNWLNLKKKLPKPVASENHHPKRKRSGSISSSSNTEKKTRMSNYDNDAHDTQDIQTTHTTLAKPTPSILPTQVSGIKAEIGKYLAMDCEMVGVGRDGEESVLARVSIVNYHGAVIYDTFVRPVEKVTDFRTWVSGVTFKDVEKAPTFSHVQKHVSDLLHNRILVGHAIANDLKALLLTHPPLSIRDTAKYEQLHSIAKTKRPKLKALAKLVLGIDIQENEHSSVIDAQATMEVYKRYQSLWEATLARQAKIFQAKKGGKKGSSGKKSNNGGKKKNTVDVNSSSTPTPASAGDWWNQSAMTTA</sequence>
<dbReference type="GO" id="GO:0003676">
    <property type="term" value="F:nucleic acid binding"/>
    <property type="evidence" value="ECO:0007669"/>
    <property type="project" value="InterPro"/>
</dbReference>
<feature type="region of interest" description="Disordered" evidence="10">
    <location>
        <begin position="1"/>
        <end position="55"/>
    </location>
</feature>
<evidence type="ECO:0000256" key="5">
    <source>
        <dbReference type="ARBA" id="ARBA00022722"/>
    </source>
</evidence>
<keyword evidence="13" id="KW-1185">Reference proteome</keyword>
<feature type="region of interest" description="Disordered" evidence="10">
    <location>
        <begin position="259"/>
        <end position="307"/>
    </location>
</feature>
<dbReference type="PANTHER" id="PTHR12801:SF45">
    <property type="entry name" value="RNA EXONUCLEASE 4"/>
    <property type="match status" value="1"/>
</dbReference>
<dbReference type="InterPro" id="IPR037431">
    <property type="entry name" value="REX4_DEDDh_dom"/>
</dbReference>
<evidence type="ECO:0000256" key="6">
    <source>
        <dbReference type="ARBA" id="ARBA00022801"/>
    </source>
</evidence>
<dbReference type="PANTHER" id="PTHR12801">
    <property type="entry name" value="RNA EXONUCLEASE REXO1 / RECO3 FAMILY MEMBER-RELATED"/>
    <property type="match status" value="1"/>
</dbReference>
<dbReference type="AlphaFoldDB" id="R9AEM6"/>
<keyword evidence="7 12" id="KW-0269">Exonuclease</keyword>
<dbReference type="GO" id="GO:0005634">
    <property type="term" value="C:nucleus"/>
    <property type="evidence" value="ECO:0007669"/>
    <property type="project" value="UniProtKB-SubCell"/>
</dbReference>
<feature type="compositionally biased region" description="Polar residues" evidence="10">
    <location>
        <begin position="282"/>
        <end position="292"/>
    </location>
</feature>
<dbReference type="SUPFAM" id="SSF53098">
    <property type="entry name" value="Ribonuclease H-like"/>
    <property type="match status" value="1"/>
</dbReference>
<comment type="function">
    <text evidence="9">Exoribonuclease involved in ribosome biosynthesis. Involved in the processing of ITS1, the internal transcribed spacer localized between the 18S and 5.8S rRNAs.</text>
</comment>
<evidence type="ECO:0000256" key="4">
    <source>
        <dbReference type="ARBA" id="ARBA00022552"/>
    </source>
</evidence>
<accession>R9AEM6</accession>
<proteinExistence type="inferred from homology"/>
<evidence type="ECO:0000256" key="10">
    <source>
        <dbReference type="SAM" id="MobiDB-lite"/>
    </source>
</evidence>
<keyword evidence="8" id="KW-0539">Nucleus</keyword>
<dbReference type="EMBL" id="KE007233">
    <property type="protein sequence ID" value="EOR00627.1"/>
    <property type="molecule type" value="Genomic_DNA"/>
</dbReference>
<dbReference type="FunFam" id="3.30.420.10:FF:000007">
    <property type="entry name" value="Interferon-stimulated exonuclease gene 20"/>
    <property type="match status" value="1"/>
</dbReference>
<evidence type="ECO:0000256" key="3">
    <source>
        <dbReference type="ARBA" id="ARBA00016937"/>
    </source>
</evidence>
<dbReference type="InterPro" id="IPR012337">
    <property type="entry name" value="RNaseH-like_sf"/>
</dbReference>
<dbReference type="Gene3D" id="3.30.420.10">
    <property type="entry name" value="Ribonuclease H-like superfamily/Ribonuclease H"/>
    <property type="match status" value="1"/>
</dbReference>
<organism evidence="12 13">
    <name type="scientific">Wallemia ichthyophaga (strain EXF-994 / CBS 113033)</name>
    <dbReference type="NCBI Taxonomy" id="1299270"/>
    <lineage>
        <taxon>Eukaryota</taxon>
        <taxon>Fungi</taxon>
        <taxon>Dikarya</taxon>
        <taxon>Basidiomycota</taxon>
        <taxon>Wallemiomycotina</taxon>
        <taxon>Wallemiomycetes</taxon>
        <taxon>Wallemiales</taxon>
        <taxon>Wallemiaceae</taxon>
        <taxon>Wallemia</taxon>
    </lineage>
</organism>
<dbReference type="InterPro" id="IPR013520">
    <property type="entry name" value="Ribonucl_H"/>
</dbReference>
<dbReference type="STRING" id="1299270.R9AEM6"/>
<feature type="domain" description="Exonuclease" evidence="11">
    <location>
        <begin position="87"/>
        <end position="248"/>
    </location>
</feature>
<dbReference type="RefSeq" id="XP_009268340.1">
    <property type="nucleotide sequence ID" value="XM_009270065.1"/>
</dbReference>
<dbReference type="HOGENOM" id="CLU_022453_6_0_1"/>
<evidence type="ECO:0000313" key="13">
    <source>
        <dbReference type="Proteomes" id="UP000014064"/>
    </source>
</evidence>
<dbReference type="CDD" id="cd06144">
    <property type="entry name" value="REX4_like"/>
    <property type="match status" value="1"/>
</dbReference>